<feature type="domain" description="Cation/H(+) antiporter C-terminal" evidence="18">
    <location>
        <begin position="544"/>
        <end position="683"/>
    </location>
</feature>
<keyword evidence="5" id="KW-0633">Potassium transport</keyword>
<feature type="domain" description="Cation/H(+) antiporter central" evidence="17">
    <location>
        <begin position="397"/>
        <end position="540"/>
    </location>
</feature>
<dbReference type="Gene3D" id="1.20.1530.20">
    <property type="match status" value="2"/>
</dbReference>
<feature type="compositionally biased region" description="Low complexity" evidence="14">
    <location>
        <begin position="219"/>
        <end position="236"/>
    </location>
</feature>
<feature type="transmembrane region" description="Helical" evidence="15">
    <location>
        <begin position="147"/>
        <end position="169"/>
    </location>
</feature>
<dbReference type="AlphaFoldDB" id="A3APA1"/>
<dbReference type="Pfam" id="PF23259">
    <property type="entry name" value="CHX17_C"/>
    <property type="match status" value="1"/>
</dbReference>
<comment type="subcellular location">
    <subcellularLocation>
        <location evidence="3">Membrane</location>
        <topology evidence="3">Multi-pass membrane protein</topology>
    </subcellularLocation>
    <subcellularLocation>
        <location evidence="2">Plastid</location>
        <location evidence="2">Chloroplast envelope</location>
    </subcellularLocation>
</comment>
<feature type="transmembrane region" description="Helical" evidence="15">
    <location>
        <begin position="113"/>
        <end position="135"/>
    </location>
</feature>
<dbReference type="PANTHER" id="PTHR32468">
    <property type="entry name" value="CATION/H + ANTIPORTER"/>
    <property type="match status" value="1"/>
</dbReference>
<keyword evidence="7 15" id="KW-0812">Transmembrane</keyword>
<protein>
    <recommendedName>
        <fullName evidence="20">Cation/H+ exchanger domain-containing protein</fullName>
    </recommendedName>
</protein>
<evidence type="ECO:0000256" key="8">
    <source>
        <dbReference type="ARBA" id="ARBA00022946"/>
    </source>
</evidence>
<keyword evidence="8" id="KW-0809">Transit peptide</keyword>
<evidence type="ECO:0000256" key="15">
    <source>
        <dbReference type="SAM" id="Phobius"/>
    </source>
</evidence>
<feature type="transmembrane region" description="Helical" evidence="15">
    <location>
        <begin position="181"/>
        <end position="203"/>
    </location>
</feature>
<feature type="region of interest" description="Disordered" evidence="14">
    <location>
        <begin position="219"/>
        <end position="245"/>
    </location>
</feature>
<dbReference type="InterPro" id="IPR006153">
    <property type="entry name" value="Cation/H_exchanger_TM"/>
</dbReference>
<feature type="transmembrane region" description="Helical" evidence="15">
    <location>
        <begin position="261"/>
        <end position="286"/>
    </location>
</feature>
<evidence type="ECO:0000256" key="4">
    <source>
        <dbReference type="ARBA" id="ARBA00022448"/>
    </source>
</evidence>
<comment type="function">
    <text evidence="1">May function as sodium-coupled metabolite transporter across the chloroplast envelope.</text>
</comment>
<evidence type="ECO:0000256" key="11">
    <source>
        <dbReference type="ARBA" id="ARBA00023065"/>
    </source>
</evidence>
<dbReference type="EMBL" id="CM000140">
    <property type="protein sequence ID" value="EAZ29140.1"/>
    <property type="molecule type" value="Genomic_DNA"/>
</dbReference>
<keyword evidence="9" id="KW-0630">Potassium</keyword>
<evidence type="ECO:0000259" key="16">
    <source>
        <dbReference type="Pfam" id="PF00999"/>
    </source>
</evidence>
<keyword evidence="4" id="KW-0813">Transport</keyword>
<accession>A3APA1</accession>
<organism evidence="19">
    <name type="scientific">Oryza sativa subsp. japonica</name>
    <name type="common">Rice</name>
    <dbReference type="NCBI Taxonomy" id="39947"/>
    <lineage>
        <taxon>Eukaryota</taxon>
        <taxon>Viridiplantae</taxon>
        <taxon>Streptophyta</taxon>
        <taxon>Embryophyta</taxon>
        <taxon>Tracheophyta</taxon>
        <taxon>Spermatophyta</taxon>
        <taxon>Magnoliopsida</taxon>
        <taxon>Liliopsida</taxon>
        <taxon>Poales</taxon>
        <taxon>Poaceae</taxon>
        <taxon>BOP clade</taxon>
        <taxon>Oryzoideae</taxon>
        <taxon>Oryzeae</taxon>
        <taxon>Oryzinae</taxon>
        <taxon>Oryza</taxon>
        <taxon>Oryza sativa</taxon>
    </lineage>
</organism>
<proteinExistence type="inferred from homology"/>
<keyword evidence="11" id="KW-0406">Ion transport</keyword>
<dbReference type="GO" id="GO:0016020">
    <property type="term" value="C:membrane"/>
    <property type="evidence" value="ECO:0007669"/>
    <property type="project" value="UniProtKB-SubCell"/>
</dbReference>
<evidence type="ECO:0000256" key="14">
    <source>
        <dbReference type="SAM" id="MobiDB-lite"/>
    </source>
</evidence>
<feature type="domain" description="Cation/H+ exchanger transmembrane" evidence="16">
    <location>
        <begin position="247"/>
        <end position="342"/>
    </location>
</feature>
<dbReference type="InterPro" id="IPR050794">
    <property type="entry name" value="CPA2_transporter"/>
</dbReference>
<dbReference type="Proteomes" id="UP000007752">
    <property type="component" value="Chromosome 3"/>
</dbReference>
<dbReference type="PANTHER" id="PTHR32468:SF122">
    <property type="entry name" value="OS03G0828600 PROTEIN"/>
    <property type="match status" value="1"/>
</dbReference>
<reference evidence="19" key="1">
    <citation type="journal article" date="2005" name="PLoS Biol.">
        <title>The genomes of Oryza sativa: a history of duplications.</title>
        <authorList>
            <person name="Yu J."/>
            <person name="Wang J."/>
            <person name="Lin W."/>
            <person name="Li S."/>
            <person name="Li H."/>
            <person name="Zhou J."/>
            <person name="Ni P."/>
            <person name="Dong W."/>
            <person name="Hu S."/>
            <person name="Zeng C."/>
            <person name="Zhang J."/>
            <person name="Zhang Y."/>
            <person name="Li R."/>
            <person name="Xu Z."/>
            <person name="Li S."/>
            <person name="Li X."/>
            <person name="Zheng H."/>
            <person name="Cong L."/>
            <person name="Lin L."/>
            <person name="Yin J."/>
            <person name="Geng J."/>
            <person name="Li G."/>
            <person name="Shi J."/>
            <person name="Liu J."/>
            <person name="Lv H."/>
            <person name="Li J."/>
            <person name="Wang J."/>
            <person name="Deng Y."/>
            <person name="Ran L."/>
            <person name="Shi X."/>
            <person name="Wang X."/>
            <person name="Wu Q."/>
            <person name="Li C."/>
            <person name="Ren X."/>
            <person name="Wang J."/>
            <person name="Wang X."/>
            <person name="Li D."/>
            <person name="Liu D."/>
            <person name="Zhang X."/>
            <person name="Ji Z."/>
            <person name="Zhao W."/>
            <person name="Sun Y."/>
            <person name="Zhang Z."/>
            <person name="Bao J."/>
            <person name="Han Y."/>
            <person name="Dong L."/>
            <person name="Ji J."/>
            <person name="Chen P."/>
            <person name="Wu S."/>
            <person name="Liu J."/>
            <person name="Xiao Y."/>
            <person name="Bu D."/>
            <person name="Tan J."/>
            <person name="Yang L."/>
            <person name="Ye C."/>
            <person name="Zhang J."/>
            <person name="Xu J."/>
            <person name="Zhou Y."/>
            <person name="Yu Y."/>
            <person name="Zhang B."/>
            <person name="Zhuang S."/>
            <person name="Wei H."/>
            <person name="Liu B."/>
            <person name="Lei M."/>
            <person name="Yu H."/>
            <person name="Li Y."/>
            <person name="Xu H."/>
            <person name="Wei S."/>
            <person name="He X."/>
            <person name="Fang L."/>
            <person name="Zhang Z."/>
            <person name="Zhang Y."/>
            <person name="Huang X."/>
            <person name="Su Z."/>
            <person name="Tong W."/>
            <person name="Li J."/>
            <person name="Tong Z."/>
            <person name="Li S."/>
            <person name="Ye J."/>
            <person name="Wang L."/>
            <person name="Fang L."/>
            <person name="Lei T."/>
            <person name="Chen C."/>
            <person name="Chen H."/>
            <person name="Xu Z."/>
            <person name="Li H."/>
            <person name="Huang H."/>
            <person name="Zhang F."/>
            <person name="Xu H."/>
            <person name="Li N."/>
            <person name="Zhao C."/>
            <person name="Li S."/>
            <person name="Dong L."/>
            <person name="Huang Y."/>
            <person name="Li L."/>
            <person name="Xi Y."/>
            <person name="Qi Q."/>
            <person name="Li W."/>
            <person name="Zhang B."/>
            <person name="Hu W."/>
            <person name="Zhang Y."/>
            <person name="Tian X."/>
            <person name="Jiao Y."/>
            <person name="Liang X."/>
            <person name="Jin J."/>
            <person name="Gao L."/>
            <person name="Zheng W."/>
            <person name="Hao B."/>
            <person name="Liu S."/>
            <person name="Wang W."/>
            <person name="Yuan L."/>
            <person name="Cao M."/>
            <person name="McDermott J."/>
            <person name="Samudrala R."/>
            <person name="Wang J."/>
            <person name="Wong G.K."/>
            <person name="Yang H."/>
        </authorList>
    </citation>
    <scope>NUCLEOTIDE SEQUENCE [LARGE SCALE GENOMIC DNA]</scope>
</reference>
<gene>
    <name evidence="19" type="ORF">OsJ_13203</name>
</gene>
<evidence type="ECO:0000256" key="5">
    <source>
        <dbReference type="ARBA" id="ARBA00022538"/>
    </source>
</evidence>
<feature type="transmembrane region" description="Helical" evidence="15">
    <location>
        <begin position="17"/>
        <end position="36"/>
    </location>
</feature>
<evidence type="ECO:0008006" key="20">
    <source>
        <dbReference type="Google" id="ProtNLM"/>
    </source>
</evidence>
<evidence type="ECO:0000256" key="1">
    <source>
        <dbReference type="ARBA" id="ARBA00003198"/>
    </source>
</evidence>
<evidence type="ECO:0000256" key="12">
    <source>
        <dbReference type="ARBA" id="ARBA00023136"/>
    </source>
</evidence>
<name>A3APA1_ORYSJ</name>
<evidence type="ECO:0000259" key="18">
    <source>
        <dbReference type="Pfam" id="PF23259"/>
    </source>
</evidence>
<feature type="domain" description="Cation/H+ exchanger transmembrane" evidence="16">
    <location>
        <begin position="36"/>
        <end position="205"/>
    </location>
</feature>
<evidence type="ECO:0000313" key="19">
    <source>
        <dbReference type="EMBL" id="EAZ29140.1"/>
    </source>
</evidence>
<dbReference type="GO" id="GO:0009941">
    <property type="term" value="C:chloroplast envelope"/>
    <property type="evidence" value="ECO:0007669"/>
    <property type="project" value="UniProtKB-SubCell"/>
</dbReference>
<feature type="transmembrane region" description="Helical" evidence="15">
    <location>
        <begin position="84"/>
        <end position="101"/>
    </location>
</feature>
<evidence type="ECO:0000256" key="3">
    <source>
        <dbReference type="ARBA" id="ARBA00004141"/>
    </source>
</evidence>
<evidence type="ECO:0000256" key="7">
    <source>
        <dbReference type="ARBA" id="ARBA00022692"/>
    </source>
</evidence>
<evidence type="ECO:0000256" key="9">
    <source>
        <dbReference type="ARBA" id="ARBA00022958"/>
    </source>
</evidence>
<evidence type="ECO:0000256" key="6">
    <source>
        <dbReference type="ARBA" id="ARBA00022640"/>
    </source>
</evidence>
<feature type="transmembrane region" description="Helical" evidence="15">
    <location>
        <begin position="325"/>
        <end position="347"/>
    </location>
</feature>
<keyword evidence="6" id="KW-0934">Plastid</keyword>
<feature type="transmembrane region" description="Helical" evidence="15">
    <location>
        <begin position="48"/>
        <end position="64"/>
    </location>
</feature>
<feature type="region of interest" description="Disordered" evidence="14">
    <location>
        <begin position="683"/>
        <end position="712"/>
    </location>
</feature>
<evidence type="ECO:0000259" key="17">
    <source>
        <dbReference type="Pfam" id="PF23256"/>
    </source>
</evidence>
<dbReference type="GO" id="GO:0015297">
    <property type="term" value="F:antiporter activity"/>
    <property type="evidence" value="ECO:0007669"/>
    <property type="project" value="InterPro"/>
</dbReference>
<sequence length="712" mass="75156">MKATSEGAWQGDNPLRFSLPLLIVQICLVVVFTRGLAYALRPLRQPRVIAEIIGGILLGPSALGRNKRFLDNVFPKDSLTVLDTLANVGLLFFLFLVGLELDPASLRRTGRTALAVAAAGISLPFALGVGASLVLRAAIAPDAPRGPLIVFMGVALSITAFPVLARILAELKLLTTDIGRMAMSAAAVNDITAWVLLALAIALSGSGSPLVSSTSCSAASRSSASPRSPCGPCSSSWHGGRRRASRGLKTDVTTISGAKSWGLLVLVMTTACAGKIGGTVAASLLMRVPLREALALGMLMNTKGLVELIVLNIGRDRKVLNEEAFAILVLMALVTTFMTTPAVTAVYKPARRQASYKHRTVERADADSELRVLACFHASRGIPTLINLVEASRGTRRSKLTMYAMHLVELSERSSAISMVQRARRNGLPFASRRGHEGGGGGGEVVVAFEAFQRLTAVTVKPMTAISDLDTIHDDIVASALDKRSAIILLPFHKMLCHDGTLEPVDRAFHQVNVRVLRDAPCSVAVLVDRALGGAAQVSAPDVSYSVLLLFFGGADDREALAYASRMGEHPGIALTVARFTAAADDAAEDDDAIQKHISNVRKAGNDGAFKYDEVSAHGRQEVAFAIKTLGRGKNLVVAGRSAAVATPLVDKTDCPELGHVGSYLATPEFSTTSSVLVVQKYDSRGDTGTSSSSQAGGEATVEESGVPIRRP</sequence>
<dbReference type="InterPro" id="IPR057291">
    <property type="entry name" value="CHX17_2nd"/>
</dbReference>
<evidence type="ECO:0000256" key="13">
    <source>
        <dbReference type="ARBA" id="ARBA00038341"/>
    </source>
</evidence>
<comment type="similarity">
    <text evidence="13">Belongs to the monovalent cation:proton antiporter 2 (CPA2) transporter (TC 2.A.37) family. CHX (TC 2.A.37.4) subfamily.</text>
</comment>
<dbReference type="InterPro" id="IPR057290">
    <property type="entry name" value="CHX17_C"/>
</dbReference>
<dbReference type="InterPro" id="IPR038770">
    <property type="entry name" value="Na+/solute_symporter_sf"/>
</dbReference>
<dbReference type="Pfam" id="PF23256">
    <property type="entry name" value="CHX17_2nd"/>
    <property type="match status" value="1"/>
</dbReference>
<keyword evidence="10 15" id="KW-1133">Transmembrane helix</keyword>
<evidence type="ECO:0000256" key="2">
    <source>
        <dbReference type="ARBA" id="ARBA00004119"/>
    </source>
</evidence>
<reference evidence="19" key="2">
    <citation type="submission" date="2008-12" db="EMBL/GenBank/DDBJ databases">
        <title>Improved gene annotation of the rice (Oryza sativa) genomes.</title>
        <authorList>
            <person name="Wang J."/>
            <person name="Li R."/>
            <person name="Fan W."/>
            <person name="Huang Q."/>
            <person name="Zhang J."/>
            <person name="Zhou Y."/>
            <person name="Hu Y."/>
            <person name="Zi S."/>
            <person name="Li J."/>
            <person name="Ni P."/>
            <person name="Zheng H."/>
            <person name="Zhang Y."/>
            <person name="Zhao M."/>
            <person name="Hao Q."/>
            <person name="McDermott J."/>
            <person name="Samudrala R."/>
            <person name="Kristiansen K."/>
            <person name="Wong G.K.-S."/>
        </authorList>
    </citation>
    <scope>NUCLEOTIDE SEQUENCE</scope>
</reference>
<dbReference type="Pfam" id="PF00999">
    <property type="entry name" value="Na_H_Exchanger"/>
    <property type="match status" value="2"/>
</dbReference>
<evidence type="ECO:0000256" key="10">
    <source>
        <dbReference type="ARBA" id="ARBA00022989"/>
    </source>
</evidence>
<dbReference type="GO" id="GO:1902600">
    <property type="term" value="P:proton transmembrane transport"/>
    <property type="evidence" value="ECO:0007669"/>
    <property type="project" value="InterPro"/>
</dbReference>
<keyword evidence="12 15" id="KW-0472">Membrane</keyword>
<dbReference type="GO" id="GO:0006813">
    <property type="term" value="P:potassium ion transport"/>
    <property type="evidence" value="ECO:0007669"/>
    <property type="project" value="UniProtKB-KW"/>
</dbReference>